<sequence>MRNQRTLQIVGFFINGQIRLVKWKSIAGDDGWWDMGCKEPTLGGRMFICVWFFGRKRWSEVAGGSLEKMGKSGGR</sequence>
<comment type="caution">
    <text evidence="1">The sequence shown here is derived from an EMBL/GenBank/DDBJ whole genome shotgun (WGS) entry which is preliminary data.</text>
</comment>
<dbReference type="Proteomes" id="UP000215914">
    <property type="component" value="Unassembled WGS sequence"/>
</dbReference>
<evidence type="ECO:0000313" key="2">
    <source>
        <dbReference type="Proteomes" id="UP000215914"/>
    </source>
</evidence>
<reference evidence="1" key="2">
    <citation type="submission" date="2020-06" db="EMBL/GenBank/DDBJ databases">
        <title>Helianthus annuus Genome sequencing and assembly Release 2.</title>
        <authorList>
            <person name="Gouzy J."/>
            <person name="Langlade N."/>
            <person name="Munos S."/>
        </authorList>
    </citation>
    <scope>NUCLEOTIDE SEQUENCE</scope>
    <source>
        <tissue evidence="1">Leaves</tissue>
    </source>
</reference>
<accession>A0A9K3P3N0</accession>
<proteinExistence type="predicted"/>
<name>A0A9K3P3N0_HELAN</name>
<protein>
    <submittedName>
        <fullName evidence="1">Uncharacterized protein</fullName>
    </submittedName>
</protein>
<reference evidence="1" key="1">
    <citation type="journal article" date="2017" name="Nature">
        <title>The sunflower genome provides insights into oil metabolism, flowering and Asterid evolution.</title>
        <authorList>
            <person name="Badouin H."/>
            <person name="Gouzy J."/>
            <person name="Grassa C.J."/>
            <person name="Murat F."/>
            <person name="Staton S.E."/>
            <person name="Cottret L."/>
            <person name="Lelandais-Briere C."/>
            <person name="Owens G.L."/>
            <person name="Carrere S."/>
            <person name="Mayjonade B."/>
            <person name="Legrand L."/>
            <person name="Gill N."/>
            <person name="Kane N.C."/>
            <person name="Bowers J.E."/>
            <person name="Hubner S."/>
            <person name="Bellec A."/>
            <person name="Berard A."/>
            <person name="Berges H."/>
            <person name="Blanchet N."/>
            <person name="Boniface M.C."/>
            <person name="Brunel D."/>
            <person name="Catrice O."/>
            <person name="Chaidir N."/>
            <person name="Claudel C."/>
            <person name="Donnadieu C."/>
            <person name="Faraut T."/>
            <person name="Fievet G."/>
            <person name="Helmstetter N."/>
            <person name="King M."/>
            <person name="Knapp S.J."/>
            <person name="Lai Z."/>
            <person name="Le Paslier M.C."/>
            <person name="Lippi Y."/>
            <person name="Lorenzon L."/>
            <person name="Mandel J.R."/>
            <person name="Marage G."/>
            <person name="Marchand G."/>
            <person name="Marquand E."/>
            <person name="Bret-Mestries E."/>
            <person name="Morien E."/>
            <person name="Nambeesan S."/>
            <person name="Nguyen T."/>
            <person name="Pegot-Espagnet P."/>
            <person name="Pouilly N."/>
            <person name="Raftis F."/>
            <person name="Sallet E."/>
            <person name="Schiex T."/>
            <person name="Thomas J."/>
            <person name="Vandecasteele C."/>
            <person name="Vares D."/>
            <person name="Vear F."/>
            <person name="Vautrin S."/>
            <person name="Crespi M."/>
            <person name="Mangin B."/>
            <person name="Burke J.M."/>
            <person name="Salse J."/>
            <person name="Munos S."/>
            <person name="Vincourt P."/>
            <person name="Rieseberg L.H."/>
            <person name="Langlade N.B."/>
        </authorList>
    </citation>
    <scope>NUCLEOTIDE SEQUENCE</scope>
    <source>
        <tissue evidence="1">Leaves</tissue>
    </source>
</reference>
<keyword evidence="2" id="KW-1185">Reference proteome</keyword>
<gene>
    <name evidence="1" type="ORF">HanXRQr2_Chr01g0028181</name>
</gene>
<dbReference type="EMBL" id="MNCJ02000316">
    <property type="protein sequence ID" value="KAF5822574.1"/>
    <property type="molecule type" value="Genomic_DNA"/>
</dbReference>
<organism evidence="1 2">
    <name type="scientific">Helianthus annuus</name>
    <name type="common">Common sunflower</name>
    <dbReference type="NCBI Taxonomy" id="4232"/>
    <lineage>
        <taxon>Eukaryota</taxon>
        <taxon>Viridiplantae</taxon>
        <taxon>Streptophyta</taxon>
        <taxon>Embryophyta</taxon>
        <taxon>Tracheophyta</taxon>
        <taxon>Spermatophyta</taxon>
        <taxon>Magnoliopsida</taxon>
        <taxon>eudicotyledons</taxon>
        <taxon>Gunneridae</taxon>
        <taxon>Pentapetalae</taxon>
        <taxon>asterids</taxon>
        <taxon>campanulids</taxon>
        <taxon>Asterales</taxon>
        <taxon>Asteraceae</taxon>
        <taxon>Asteroideae</taxon>
        <taxon>Heliantheae alliance</taxon>
        <taxon>Heliantheae</taxon>
        <taxon>Helianthus</taxon>
    </lineage>
</organism>
<dbReference type="Gramene" id="mRNA:HanXRQr2_Chr01g0028181">
    <property type="protein sequence ID" value="CDS:HanXRQr2_Chr01g0028181.1"/>
    <property type="gene ID" value="HanXRQr2_Chr01g0028181"/>
</dbReference>
<evidence type="ECO:0000313" key="1">
    <source>
        <dbReference type="EMBL" id="KAF5822574.1"/>
    </source>
</evidence>
<dbReference type="AlphaFoldDB" id="A0A9K3P3N0"/>